<dbReference type="KEGG" id="agv:OJF2_54140"/>
<protein>
    <recommendedName>
        <fullName evidence="3">Flavinylation-associated cytochrome domain-containing protein</fullName>
    </recommendedName>
</protein>
<dbReference type="EMBL" id="CP042997">
    <property type="protein sequence ID" value="QEH36829.1"/>
    <property type="molecule type" value="Genomic_DNA"/>
</dbReference>
<feature type="domain" description="Flavinylation-associated cytochrome" evidence="3">
    <location>
        <begin position="42"/>
        <end position="107"/>
    </location>
</feature>
<dbReference type="InterPro" id="IPR025517">
    <property type="entry name" value="DUF4405"/>
</dbReference>
<evidence type="ECO:0000256" key="2">
    <source>
        <dbReference type="SAM" id="Phobius"/>
    </source>
</evidence>
<keyword evidence="5" id="KW-1185">Reference proteome</keyword>
<proteinExistence type="predicted"/>
<evidence type="ECO:0000313" key="5">
    <source>
        <dbReference type="Proteomes" id="UP000324233"/>
    </source>
</evidence>
<dbReference type="AlphaFoldDB" id="A0A5B9W9C2"/>
<gene>
    <name evidence="4" type="ORF">OJF2_54140</name>
</gene>
<keyword evidence="2" id="KW-0472">Membrane</keyword>
<organism evidence="4 5">
    <name type="scientific">Aquisphaera giovannonii</name>
    <dbReference type="NCBI Taxonomy" id="406548"/>
    <lineage>
        <taxon>Bacteria</taxon>
        <taxon>Pseudomonadati</taxon>
        <taxon>Planctomycetota</taxon>
        <taxon>Planctomycetia</taxon>
        <taxon>Isosphaerales</taxon>
        <taxon>Isosphaeraceae</taxon>
        <taxon>Aquisphaera</taxon>
    </lineage>
</organism>
<keyword evidence="2" id="KW-1133">Transmembrane helix</keyword>
<dbReference type="Proteomes" id="UP000324233">
    <property type="component" value="Chromosome"/>
</dbReference>
<feature type="region of interest" description="Disordered" evidence="1">
    <location>
        <begin position="1"/>
        <end position="27"/>
    </location>
</feature>
<accession>A0A5B9W9C2</accession>
<keyword evidence="2" id="KW-0812">Transmembrane</keyword>
<name>A0A5B9W9C2_9BACT</name>
<evidence type="ECO:0000259" key="3">
    <source>
        <dbReference type="Pfam" id="PF14358"/>
    </source>
</evidence>
<dbReference type="Pfam" id="PF14358">
    <property type="entry name" value="DUF4405"/>
    <property type="match status" value="1"/>
</dbReference>
<evidence type="ECO:0000256" key="1">
    <source>
        <dbReference type="SAM" id="MobiDB-lite"/>
    </source>
</evidence>
<reference evidence="4 5" key="1">
    <citation type="submission" date="2019-08" db="EMBL/GenBank/DDBJ databases">
        <title>Deep-cultivation of Planctomycetes and their phenomic and genomic characterization uncovers novel biology.</title>
        <authorList>
            <person name="Wiegand S."/>
            <person name="Jogler M."/>
            <person name="Boedeker C."/>
            <person name="Pinto D."/>
            <person name="Vollmers J."/>
            <person name="Rivas-Marin E."/>
            <person name="Kohn T."/>
            <person name="Peeters S.H."/>
            <person name="Heuer A."/>
            <person name="Rast P."/>
            <person name="Oberbeckmann S."/>
            <person name="Bunk B."/>
            <person name="Jeske O."/>
            <person name="Meyerdierks A."/>
            <person name="Storesund J.E."/>
            <person name="Kallscheuer N."/>
            <person name="Luecker S."/>
            <person name="Lage O.M."/>
            <person name="Pohl T."/>
            <person name="Merkel B.J."/>
            <person name="Hornburger P."/>
            <person name="Mueller R.-W."/>
            <person name="Bruemmer F."/>
            <person name="Labrenz M."/>
            <person name="Spormann A.M."/>
            <person name="Op den Camp H."/>
            <person name="Overmann J."/>
            <person name="Amann R."/>
            <person name="Jetten M.S.M."/>
            <person name="Mascher T."/>
            <person name="Medema M.H."/>
            <person name="Devos D.P."/>
            <person name="Kaster A.-K."/>
            <person name="Ovreas L."/>
            <person name="Rohde M."/>
            <person name="Galperin M.Y."/>
            <person name="Jogler C."/>
        </authorList>
    </citation>
    <scope>NUCLEOTIDE SEQUENCE [LARGE SCALE GENOMIC DNA]</scope>
    <source>
        <strain evidence="4 5">OJF2</strain>
    </source>
</reference>
<sequence length="163" mass="17905">MPTNQDGIASVPVPPPAKSTPTGLRGEHPAKRRLSMSVVNFWLDLSLLIVFVLMSWEAASLQFLLPAPTLSAGWTLFGLTYDQWRDIQFGTLCLFAFGVVLHVMLHWNWVCSVVATQVLHTKARPDEGKQTIIGVATLIVLLHILGIGVIVSLFFVHAPPQTP</sequence>
<evidence type="ECO:0000313" key="4">
    <source>
        <dbReference type="EMBL" id="QEH36829.1"/>
    </source>
</evidence>
<feature type="transmembrane region" description="Helical" evidence="2">
    <location>
        <begin position="41"/>
        <end position="67"/>
    </location>
</feature>
<feature type="transmembrane region" description="Helical" evidence="2">
    <location>
        <begin position="131"/>
        <end position="156"/>
    </location>
</feature>
<feature type="transmembrane region" description="Helical" evidence="2">
    <location>
        <begin position="87"/>
        <end position="110"/>
    </location>
</feature>